<keyword evidence="1" id="KW-0812">Transmembrane</keyword>
<name>A0A0K1JKK5_9MICO</name>
<dbReference type="PATRIC" id="fig|571913.6.peg.3551"/>
<accession>A0A0K1JKK5</accession>
<dbReference type="EMBL" id="CP011112">
    <property type="protein sequence ID" value="AKU17231.1"/>
    <property type="molecule type" value="Genomic_DNA"/>
</dbReference>
<proteinExistence type="predicted"/>
<gene>
    <name evidence="2" type="ORF">VV02_17505</name>
</gene>
<feature type="transmembrane region" description="Helical" evidence="1">
    <location>
        <begin position="71"/>
        <end position="93"/>
    </location>
</feature>
<feature type="transmembrane region" description="Helical" evidence="1">
    <location>
        <begin position="99"/>
        <end position="119"/>
    </location>
</feature>
<evidence type="ECO:0000313" key="2">
    <source>
        <dbReference type="EMBL" id="AKU17231.1"/>
    </source>
</evidence>
<dbReference type="AlphaFoldDB" id="A0A0K1JKK5"/>
<reference evidence="2 3" key="1">
    <citation type="submission" date="2015-03" db="EMBL/GenBank/DDBJ databases">
        <title>Luteipulveratus halotolerans sp. nov., a novel actinobacterium (Dermacoccaceae) from Sarawak, Malaysia.</title>
        <authorList>
            <person name="Juboi H."/>
            <person name="Basik A."/>
            <person name="Shamsul S.S."/>
            <person name="Arnold P."/>
            <person name="Schmitt E.K."/>
            <person name="Sanglier J.-J."/>
            <person name="Yeo T."/>
        </authorList>
    </citation>
    <scope>NUCLEOTIDE SEQUENCE [LARGE SCALE GENOMIC DNA]</scope>
    <source>
        <strain evidence="2 3">MN07-A0370</strain>
    </source>
</reference>
<evidence type="ECO:0000256" key="1">
    <source>
        <dbReference type="SAM" id="Phobius"/>
    </source>
</evidence>
<organism evidence="2 3">
    <name type="scientific">Luteipulveratus mongoliensis</name>
    <dbReference type="NCBI Taxonomy" id="571913"/>
    <lineage>
        <taxon>Bacteria</taxon>
        <taxon>Bacillati</taxon>
        <taxon>Actinomycetota</taxon>
        <taxon>Actinomycetes</taxon>
        <taxon>Micrococcales</taxon>
        <taxon>Dermacoccaceae</taxon>
        <taxon>Luteipulveratus</taxon>
    </lineage>
</organism>
<keyword evidence="1" id="KW-0472">Membrane</keyword>
<feature type="transmembrane region" description="Helical" evidence="1">
    <location>
        <begin position="41"/>
        <end position="59"/>
    </location>
</feature>
<keyword evidence="3" id="KW-1185">Reference proteome</keyword>
<dbReference type="Proteomes" id="UP000066480">
    <property type="component" value="Chromosome"/>
</dbReference>
<keyword evidence="1" id="KW-1133">Transmembrane helix</keyword>
<dbReference type="STRING" id="571913.VV02_17505"/>
<evidence type="ECO:0000313" key="3">
    <source>
        <dbReference type="Proteomes" id="UP000066480"/>
    </source>
</evidence>
<protein>
    <submittedName>
        <fullName evidence="2">Membrane protein</fullName>
    </submittedName>
</protein>
<dbReference type="KEGG" id="lmoi:VV02_17505"/>
<dbReference type="OrthoDB" id="4560392at2"/>
<sequence length="129" mass="13589">MVRNLLVTAAVYLGAVGLALLLVPVQFGVDAVPSDPAPELVALLRLLGGPFLGIAVLNWRSRAAAEEARNNVLLANLVGFGVVAANDIVGVITGDARDLARVFMIVHISFATAFAIAWVRDRQRASMAV</sequence>
<dbReference type="RefSeq" id="WP_052593512.1">
    <property type="nucleotide sequence ID" value="NZ_CP011112.1"/>
</dbReference>